<evidence type="ECO:0000313" key="3">
    <source>
        <dbReference type="Proteomes" id="UP001501442"/>
    </source>
</evidence>
<gene>
    <name evidence="2" type="ORF">GCM10023196_084980</name>
</gene>
<feature type="compositionally biased region" description="Low complexity" evidence="1">
    <location>
        <begin position="1056"/>
        <end position="1073"/>
    </location>
</feature>
<feature type="region of interest" description="Disordered" evidence="1">
    <location>
        <begin position="1445"/>
        <end position="1470"/>
    </location>
</feature>
<accession>A0ABP8UQL2</accession>
<dbReference type="InterPro" id="IPR011989">
    <property type="entry name" value="ARM-like"/>
</dbReference>
<evidence type="ECO:0008006" key="4">
    <source>
        <dbReference type="Google" id="ProtNLM"/>
    </source>
</evidence>
<feature type="compositionally biased region" description="Basic and acidic residues" evidence="1">
    <location>
        <begin position="1446"/>
        <end position="1469"/>
    </location>
</feature>
<evidence type="ECO:0000313" key="2">
    <source>
        <dbReference type="EMBL" id="GAA4636196.1"/>
    </source>
</evidence>
<dbReference type="Gene3D" id="1.25.10.10">
    <property type="entry name" value="Leucine-rich Repeat Variant"/>
    <property type="match status" value="2"/>
</dbReference>
<reference evidence="3" key="1">
    <citation type="journal article" date="2019" name="Int. J. Syst. Evol. Microbiol.">
        <title>The Global Catalogue of Microorganisms (GCM) 10K type strain sequencing project: providing services to taxonomists for standard genome sequencing and annotation.</title>
        <authorList>
            <consortium name="The Broad Institute Genomics Platform"/>
            <consortium name="The Broad Institute Genome Sequencing Center for Infectious Disease"/>
            <person name="Wu L."/>
            <person name="Ma J."/>
        </authorList>
    </citation>
    <scope>NUCLEOTIDE SEQUENCE [LARGE SCALE GENOMIC DNA]</scope>
    <source>
        <strain evidence="3">JCM 17939</strain>
    </source>
</reference>
<feature type="region of interest" description="Disordered" evidence="1">
    <location>
        <begin position="1115"/>
        <end position="1140"/>
    </location>
</feature>
<dbReference type="EMBL" id="BAABHK010000017">
    <property type="protein sequence ID" value="GAA4636196.1"/>
    <property type="molecule type" value="Genomic_DNA"/>
</dbReference>
<keyword evidence="3" id="KW-1185">Reference proteome</keyword>
<sequence>MTSVDETIFAAIRRADADRLSAGLDPLRCPPAALRLLIGHEDPRLRGLGLVCLADRLAEGRDEDRSEEAAFAASLPSSLDGPPEATLALARLYRRLRAHVRPRPWPQWREADLPARVRIAWLSAEIADRPETLRDEPTGELLYQAVRGLGAADVDDPGDLARELADRPDPVLRAEALRIAREAVHAGLLAPAQARTLLVGLTGSIAGESGTDAVAADLAVAALRELSEPWAALDPLPQEHLYRLLETAVSAVADAAIEAAAHHGHQAVLRDVAADRNRPPALRRRALELLGDLASRDDVRDLVGIAATDPLLLAGPVVQCLRGLHRRGHFPARDDVPAIVRLAIADHSVPAGEVAVILFTCRRETLGELTTAAADDRHWPRRMELLVALAAQGTGALPVGEKITDLLRTAPDPRPFLRAIRELRHVTAEEVVIAALPRSPAAALEALEAVGGARTVTVLRDGLGLSGQDAVGLVVPYLRAVRHRALEVLWHLTEDPDQRQSILVRLDPKDLPRRVAADLGGPDERELALLRAGLDPDEPVAALCRLARNGSSSTVPVIADLLLRVVSDLAASWTPDAADGRGEPAVPQEVVAAIGHLGARLHDRAKIRPSCLLDAADAREAGDTLVASVALDLLDRPALTAAEQMVLLGLLLQTSHRGIRSRVHPLLRHGDRHVRKHVIALLARDADGEDAQALSASLVPLTTASDVQTVRQALLALGHARACWAAAAIANRLDHPNMNVKKTAANALIRAGAPVAVPKLLLWLGRHDNPGLREALITALRTILGDAYAATVVAAADRAGDDRTRVLLLSGLDGSLSARAVGALADQGSPAGAALLLLVATGRLVLGSGTAAELAGRMTAHGITPPTGQEPPAAPPDADLDVLVRDGWDTEIARRLTDRNDRDSDELPADRLSRLRPMLARWLELAADEPERRGPALRLTLQLCPAPWTAEETRTFARSVRVLVAGLADIGDADRDRLLALLEDTIPSLPAAAAFDIAARIRTLPAETTGGRYLLVLLRRCGAVLTRTDLRRALAAARAGANPWPAEKEVLREAFGPTGPAAAPDGGAAAPDRPAVHGSPQASDRPAVRRWREALASAARTPAALRLFRDADRPVDAQDPDETAHRDLARTGHDGRPVDSRDRLDTLIDVFPTADTDARDTLLDWMIELQPLDAPSWTIAEDARRPVATARAPRPGDREQPRSAVLNERLLEMLDDPVRGQRDLAADALLSWPEPHIRLTVLRAFLDGRVDLIVTADLAHALTLMSESELREAGEHDAAGEMVWERIGRVAAHLDPQDVEPLIPLLLSWWERGGPALHASAERALRNAAPDVLAAALSGRLEAGAWGLVDLISGVALLRTPALARTRRRLREEGRDDLADKILLVEGPIRHPDADRQDSAALSALRGRTRGPEAAAREQRPPRDELLRLARTGGPEQVRRALTLLAERHDDDPARTPRKDADRPEGRDTELEELLAESLGHPDARVRLHAHRISRKVLNRGDYLEQTSLLLADRQPDIVRSAVKTLCHAAWKPAVPALVGLLTHSHPAVRRATTDGLTLLGAPAIPALRHAAGRARPDKRQVYLTVLEKITSTVTADPESTGRPR</sequence>
<dbReference type="Proteomes" id="UP001501442">
    <property type="component" value="Unassembled WGS sequence"/>
</dbReference>
<feature type="compositionally biased region" description="Basic and acidic residues" evidence="1">
    <location>
        <begin position="1415"/>
        <end position="1427"/>
    </location>
</feature>
<protein>
    <recommendedName>
        <fullName evidence="4">HEAT repeat protein</fullName>
    </recommendedName>
</protein>
<dbReference type="SUPFAM" id="SSF48371">
    <property type="entry name" value="ARM repeat"/>
    <property type="match status" value="1"/>
</dbReference>
<proteinExistence type="predicted"/>
<organism evidence="2 3">
    <name type="scientific">Actinoallomurus vinaceus</name>
    <dbReference type="NCBI Taxonomy" id="1080074"/>
    <lineage>
        <taxon>Bacteria</taxon>
        <taxon>Bacillati</taxon>
        <taxon>Actinomycetota</taxon>
        <taxon>Actinomycetes</taxon>
        <taxon>Streptosporangiales</taxon>
        <taxon>Thermomonosporaceae</taxon>
        <taxon>Actinoallomurus</taxon>
    </lineage>
</organism>
<feature type="region of interest" description="Disordered" evidence="1">
    <location>
        <begin position="1056"/>
        <end position="1087"/>
    </location>
</feature>
<name>A0ABP8UQL2_9ACTN</name>
<feature type="region of interest" description="Disordered" evidence="1">
    <location>
        <begin position="1403"/>
        <end position="1427"/>
    </location>
</feature>
<comment type="caution">
    <text evidence="2">The sequence shown here is derived from an EMBL/GenBank/DDBJ whole genome shotgun (WGS) entry which is preliminary data.</text>
</comment>
<dbReference type="Pfam" id="PF13646">
    <property type="entry name" value="HEAT_2"/>
    <property type="match status" value="1"/>
</dbReference>
<dbReference type="InterPro" id="IPR016024">
    <property type="entry name" value="ARM-type_fold"/>
</dbReference>
<evidence type="ECO:0000256" key="1">
    <source>
        <dbReference type="SAM" id="MobiDB-lite"/>
    </source>
</evidence>